<keyword evidence="3" id="KW-0175">Coiled coil</keyword>
<feature type="domain" description="Flagellar hook-associated protein 2 N-terminal" evidence="6">
    <location>
        <begin position="8"/>
        <end position="104"/>
    </location>
</feature>
<keyword evidence="9" id="KW-0969">Cilium</keyword>
<reference evidence="9" key="2">
    <citation type="submission" date="2016-10" db="EMBL/GenBank/DDBJ databases">
        <authorList>
            <person name="de Groot N.N."/>
        </authorList>
    </citation>
    <scope>NUCLEOTIDE SEQUENCE [LARGE SCALE GENOMIC DNA]</scope>
    <source>
        <strain evidence="9">JCM 14963</strain>
    </source>
</reference>
<dbReference type="Pfam" id="PF07195">
    <property type="entry name" value="FliD_C"/>
    <property type="match status" value="1"/>
</dbReference>
<evidence type="ECO:0000259" key="7">
    <source>
        <dbReference type="Pfam" id="PF07195"/>
    </source>
</evidence>
<comment type="similarity">
    <text evidence="1 5">Belongs to the FliD family.</text>
</comment>
<dbReference type="Proteomes" id="UP001486808">
    <property type="component" value="Unassembled WGS sequence"/>
</dbReference>
<evidence type="ECO:0000256" key="3">
    <source>
        <dbReference type="ARBA" id="ARBA00023054"/>
    </source>
</evidence>
<dbReference type="Pfam" id="PF02465">
    <property type="entry name" value="FliD_N"/>
    <property type="match status" value="1"/>
</dbReference>
<dbReference type="InterPro" id="IPR003481">
    <property type="entry name" value="FliD_N"/>
</dbReference>
<reference evidence="10" key="1">
    <citation type="submission" date="2016-10" db="EMBL/GenBank/DDBJ databases">
        <authorList>
            <person name="Varghese N."/>
            <person name="Submissions S."/>
        </authorList>
    </citation>
    <scope>NUCLEOTIDE SEQUENCE [LARGE SCALE GENOMIC DNA]</scope>
    <source>
        <strain evidence="10">JCM 14963</strain>
    </source>
</reference>
<evidence type="ECO:0000313" key="9">
    <source>
        <dbReference type="EMBL" id="SDS17880.1"/>
    </source>
</evidence>
<comment type="function">
    <text evidence="5">Required for morphogenesis and for the elongation of the flagellar filament by facilitating polymerization of the flagellin monomers at the tip of growing filament. Forms a capping structure, which prevents flagellin subunits (transported through the central channel of the flagellum) from leaking out without polymerization at the distal end.</text>
</comment>
<dbReference type="Proteomes" id="UP000243413">
    <property type="component" value="Chromosome I"/>
</dbReference>
<proteinExistence type="inferred from homology"/>
<comment type="subunit">
    <text evidence="2 5">Homopentamer.</text>
</comment>
<keyword evidence="9" id="KW-0282">Flagellum</keyword>
<evidence type="ECO:0000313" key="11">
    <source>
        <dbReference type="Proteomes" id="UP001486808"/>
    </source>
</evidence>
<evidence type="ECO:0000256" key="5">
    <source>
        <dbReference type="RuleBase" id="RU362066"/>
    </source>
</evidence>
<dbReference type="OrthoDB" id="9810816at2"/>
<dbReference type="RefSeq" id="WP_092285014.1">
    <property type="nucleotide sequence ID" value="NZ_BAABWD010000001.1"/>
</dbReference>
<dbReference type="AlphaFoldDB" id="A0A1H1Q3B0"/>
<evidence type="ECO:0000256" key="4">
    <source>
        <dbReference type="ARBA" id="ARBA00023143"/>
    </source>
</evidence>
<dbReference type="GO" id="GO:0009424">
    <property type="term" value="C:bacterial-type flagellum hook"/>
    <property type="evidence" value="ECO:0007669"/>
    <property type="project" value="UniProtKB-UniRule"/>
</dbReference>
<keyword evidence="9" id="KW-0966">Cell projection</keyword>
<keyword evidence="5" id="KW-0964">Secreted</keyword>
<dbReference type="Pfam" id="PF07196">
    <property type="entry name" value="Flagellin_IN"/>
    <property type="match status" value="1"/>
</dbReference>
<dbReference type="GO" id="GO:0005576">
    <property type="term" value="C:extracellular region"/>
    <property type="evidence" value="ECO:0007669"/>
    <property type="project" value="UniProtKB-SubCell"/>
</dbReference>
<dbReference type="EMBL" id="BAABWD010000001">
    <property type="protein sequence ID" value="GAA6130723.1"/>
    <property type="molecule type" value="Genomic_DNA"/>
</dbReference>
<keyword evidence="4 5" id="KW-0975">Bacterial flagellum</keyword>
<sequence length="485" mass="49546">MAITGIGSGLDISNIVSALVNADGAPKAAQLTRLESATTAKFTGLGTFRSALSTFQSVLDKLNSTEIYQKRTATSGSATNFSVTADSTAATGNYDVQVFNLAQTSKVALRGQDNATDAVGTGTMTITAGDTTLDIDITDANSSLSGIRDAINAAGKDSGISATIVTDPSGAGGSRLVLGSTKAGTGNDISVSVATDGTDTGNLADLAYTPPATTDFAATPADPGNPREPRVISYARDANLAIDGLAISSTSNTISDAIDGVTITLKAAQSQDAIDAGTSISLRVAEDKAGVKTSLQSFVDGYNAMMKSIGSLTAVTSVGGDDGEPLTGALVGDSSVRSLMSSMRSVLGSSNSGSIRMLADLGITTQRDGTLAIDSSKLDDALENNYEAVSDFLAGDNGLIGQLDAKIDPYTKSGGILDGRTTSLQNRLSDIDDQRETLNLRLEKLEARLLAQFNAMDTLVAGLSSTSDYLTGQLANLPGVVKKDS</sequence>
<dbReference type="GO" id="GO:0071973">
    <property type="term" value="P:bacterial-type flagellum-dependent cell motility"/>
    <property type="evidence" value="ECO:0007669"/>
    <property type="project" value="TreeGrafter"/>
</dbReference>
<evidence type="ECO:0000313" key="10">
    <source>
        <dbReference type="Proteomes" id="UP000243413"/>
    </source>
</evidence>
<gene>
    <name evidence="8" type="primary">fliD</name>
    <name evidence="8" type="ORF">NBRC116187_10830</name>
    <name evidence="9" type="ORF">SAMN05216271_1334</name>
</gene>
<protein>
    <recommendedName>
        <fullName evidence="5">Flagellar hook-associated protein 2</fullName>
        <shortName evidence="5">HAP2</shortName>
    </recommendedName>
    <alternativeName>
        <fullName evidence="5">Flagellar cap protein</fullName>
    </alternativeName>
</protein>
<dbReference type="InterPro" id="IPR040026">
    <property type="entry name" value="FliD"/>
</dbReference>
<feature type="domain" description="Flagellar hook-associated protein 2 C-terminal" evidence="7">
    <location>
        <begin position="235"/>
        <end position="461"/>
    </location>
</feature>
<evidence type="ECO:0000259" key="6">
    <source>
        <dbReference type="Pfam" id="PF02465"/>
    </source>
</evidence>
<dbReference type="STRING" id="472181.SAMN05216271_1334"/>
<organism evidence="9 10">
    <name type="scientific">Halopseudomonas sabulinigri</name>
    <dbReference type="NCBI Taxonomy" id="472181"/>
    <lineage>
        <taxon>Bacteria</taxon>
        <taxon>Pseudomonadati</taxon>
        <taxon>Pseudomonadota</taxon>
        <taxon>Gammaproteobacteria</taxon>
        <taxon>Pseudomonadales</taxon>
        <taxon>Pseudomonadaceae</taxon>
        <taxon>Halopseudomonas</taxon>
    </lineage>
</organism>
<reference evidence="8 11" key="3">
    <citation type="submission" date="2024-04" db="EMBL/GenBank/DDBJ databases">
        <title>Draft genome sequence of Halopseudomonas sabulinigri NBRC 116187.</title>
        <authorList>
            <person name="Miyakawa T."/>
            <person name="Kusuya Y."/>
            <person name="Miura T."/>
        </authorList>
    </citation>
    <scope>NUCLEOTIDE SEQUENCE [LARGE SCALE GENOMIC DNA]</scope>
    <source>
        <strain evidence="8 11">4NH20-0042</strain>
    </source>
</reference>
<comment type="subcellular location">
    <subcellularLocation>
        <location evidence="5">Secreted</location>
    </subcellularLocation>
    <subcellularLocation>
        <location evidence="5">Bacterial flagellum</location>
    </subcellularLocation>
</comment>
<dbReference type="PANTHER" id="PTHR30288">
    <property type="entry name" value="FLAGELLAR CAP/ASSEMBLY PROTEIN FLID"/>
    <property type="match status" value="1"/>
</dbReference>
<accession>A0A1H1Q3B0</accession>
<dbReference type="GO" id="GO:0009421">
    <property type="term" value="C:bacterial-type flagellum filament cap"/>
    <property type="evidence" value="ECO:0007669"/>
    <property type="project" value="InterPro"/>
</dbReference>
<keyword evidence="11" id="KW-1185">Reference proteome</keyword>
<dbReference type="InterPro" id="IPR010810">
    <property type="entry name" value="Flagellin_hook_IN_motif"/>
</dbReference>
<evidence type="ECO:0000256" key="1">
    <source>
        <dbReference type="ARBA" id="ARBA00009764"/>
    </source>
</evidence>
<evidence type="ECO:0000256" key="2">
    <source>
        <dbReference type="ARBA" id="ARBA00011255"/>
    </source>
</evidence>
<name>A0A1H1Q3B0_9GAMM</name>
<evidence type="ECO:0000313" key="8">
    <source>
        <dbReference type="EMBL" id="GAA6130723.1"/>
    </source>
</evidence>
<dbReference type="InterPro" id="IPR010809">
    <property type="entry name" value="FliD_C"/>
</dbReference>
<dbReference type="GO" id="GO:0007155">
    <property type="term" value="P:cell adhesion"/>
    <property type="evidence" value="ECO:0007669"/>
    <property type="project" value="InterPro"/>
</dbReference>
<dbReference type="PANTHER" id="PTHR30288:SF0">
    <property type="entry name" value="FLAGELLAR HOOK-ASSOCIATED PROTEIN 2"/>
    <property type="match status" value="1"/>
</dbReference>
<dbReference type="EMBL" id="LT629763">
    <property type="protein sequence ID" value="SDS17880.1"/>
    <property type="molecule type" value="Genomic_DNA"/>
</dbReference>